<feature type="compositionally biased region" description="Basic and acidic residues" evidence="2">
    <location>
        <begin position="93"/>
        <end position="103"/>
    </location>
</feature>
<keyword evidence="1" id="KW-0539">Nucleus</keyword>
<name>A0AAD9EKB4_9PEZI</name>
<feature type="region of interest" description="Disordered" evidence="2">
    <location>
        <begin position="64"/>
        <end position="126"/>
    </location>
</feature>
<evidence type="ECO:0000313" key="5">
    <source>
        <dbReference type="Proteomes" id="UP001243330"/>
    </source>
</evidence>
<evidence type="ECO:0000259" key="3">
    <source>
        <dbReference type="PROSITE" id="PS50048"/>
    </source>
</evidence>
<dbReference type="Pfam" id="PF00172">
    <property type="entry name" value="Zn_clus"/>
    <property type="match status" value="1"/>
</dbReference>
<dbReference type="EMBL" id="JAQOWY010000092">
    <property type="protein sequence ID" value="KAK1851625.1"/>
    <property type="molecule type" value="Genomic_DNA"/>
</dbReference>
<dbReference type="PROSITE" id="PS50048">
    <property type="entry name" value="ZN2_CY6_FUNGAL_2"/>
    <property type="match status" value="1"/>
</dbReference>
<reference evidence="4" key="1">
    <citation type="submission" date="2023-01" db="EMBL/GenBank/DDBJ databases">
        <title>Colletotrichum chrysophilum M932 genome sequence.</title>
        <authorList>
            <person name="Baroncelli R."/>
        </authorList>
    </citation>
    <scope>NUCLEOTIDE SEQUENCE</scope>
    <source>
        <strain evidence="4">M932</strain>
    </source>
</reference>
<comment type="caution">
    <text evidence="4">The sequence shown here is derived from an EMBL/GenBank/DDBJ whole genome shotgun (WGS) entry which is preliminary data.</text>
</comment>
<dbReference type="CDD" id="cd00067">
    <property type="entry name" value="GAL4"/>
    <property type="match status" value="1"/>
</dbReference>
<dbReference type="InterPro" id="IPR036864">
    <property type="entry name" value="Zn2-C6_fun-type_DNA-bd_sf"/>
</dbReference>
<organism evidence="4 5">
    <name type="scientific">Colletotrichum chrysophilum</name>
    <dbReference type="NCBI Taxonomy" id="1836956"/>
    <lineage>
        <taxon>Eukaryota</taxon>
        <taxon>Fungi</taxon>
        <taxon>Dikarya</taxon>
        <taxon>Ascomycota</taxon>
        <taxon>Pezizomycotina</taxon>
        <taxon>Sordariomycetes</taxon>
        <taxon>Hypocreomycetidae</taxon>
        <taxon>Glomerellales</taxon>
        <taxon>Glomerellaceae</taxon>
        <taxon>Colletotrichum</taxon>
        <taxon>Colletotrichum gloeosporioides species complex</taxon>
    </lineage>
</organism>
<accession>A0AAD9EKB4</accession>
<evidence type="ECO:0000256" key="2">
    <source>
        <dbReference type="SAM" id="MobiDB-lite"/>
    </source>
</evidence>
<sequence>MYGTLSFDKNEDNSPTEFYAFSSIRGRRQRQPACDECRRARVKCREKFSKDKCARCHSTRRTCTYSSNQHAPRQSNQSDKDGPPRSTRPAKVIGEKTVQDGDSHPAISPTPPRAISSTPGGQNDFVGRENIFDFQLDNIDIIDDLSGSPSTAATSRHIANRQAEDEVDDMGSLFGFINDTCVMSHVPDMISTSEYINERSIGDHNPSDRALSTAILSSAPNTSRSTPHGQDGRAKTLEIPVETPLDHSWTLRHSGSTQDKLPARLSPLTGFHDVIDVVRFPKSPCLCDSAASFSSVCTCLQDLTAGLFGFQTSGENVRVDRLLLLFKRSMYRWKGVDTCASACSTTPSLALLMLMNVQQLVSLLLSASSSARSGDVAKDPGLSGSPLNINMGSFVVDDRADRRFITQHLITSRMKELFSFISTTSLKVNASGLDTVYEEYQRQMERLRQAFT</sequence>
<dbReference type="Proteomes" id="UP001243330">
    <property type="component" value="Unassembled WGS sequence"/>
</dbReference>
<dbReference type="PROSITE" id="PS00463">
    <property type="entry name" value="ZN2_CY6_FUNGAL_1"/>
    <property type="match status" value="1"/>
</dbReference>
<dbReference type="InterPro" id="IPR001138">
    <property type="entry name" value="Zn2Cys6_DnaBD"/>
</dbReference>
<feature type="domain" description="Zn(2)-C6 fungal-type" evidence="3">
    <location>
        <begin position="33"/>
        <end position="65"/>
    </location>
</feature>
<dbReference type="AlphaFoldDB" id="A0AAD9EKB4"/>
<dbReference type="Gene3D" id="4.10.240.10">
    <property type="entry name" value="Zn(2)-C6 fungal-type DNA-binding domain"/>
    <property type="match status" value="1"/>
</dbReference>
<gene>
    <name evidence="4" type="ORF">CCHR01_05727</name>
</gene>
<protein>
    <recommendedName>
        <fullName evidence="3">Zn(2)-C6 fungal-type domain-containing protein</fullName>
    </recommendedName>
</protein>
<feature type="compositionally biased region" description="Polar residues" evidence="2">
    <location>
        <begin position="64"/>
        <end position="77"/>
    </location>
</feature>
<dbReference type="GO" id="GO:0000981">
    <property type="term" value="F:DNA-binding transcription factor activity, RNA polymerase II-specific"/>
    <property type="evidence" value="ECO:0007669"/>
    <property type="project" value="InterPro"/>
</dbReference>
<dbReference type="GO" id="GO:0008270">
    <property type="term" value="F:zinc ion binding"/>
    <property type="evidence" value="ECO:0007669"/>
    <property type="project" value="InterPro"/>
</dbReference>
<proteinExistence type="predicted"/>
<dbReference type="SUPFAM" id="SSF57701">
    <property type="entry name" value="Zn2/Cys6 DNA-binding domain"/>
    <property type="match status" value="1"/>
</dbReference>
<keyword evidence="5" id="KW-1185">Reference proteome</keyword>
<evidence type="ECO:0000256" key="1">
    <source>
        <dbReference type="ARBA" id="ARBA00023242"/>
    </source>
</evidence>
<evidence type="ECO:0000313" key="4">
    <source>
        <dbReference type="EMBL" id="KAK1851625.1"/>
    </source>
</evidence>